<name>A0A9D2MN31_9FIRM</name>
<reference evidence="3" key="2">
    <citation type="submission" date="2021-04" db="EMBL/GenBank/DDBJ databases">
        <authorList>
            <person name="Gilroy R."/>
        </authorList>
    </citation>
    <scope>NUCLEOTIDE SEQUENCE</scope>
    <source>
        <strain evidence="3">CHK192-8294</strain>
    </source>
</reference>
<proteinExistence type="predicted"/>
<dbReference type="PANTHER" id="PTHR46558">
    <property type="entry name" value="TRACRIPTIONAL REGULATORY PROTEIN-RELATED-RELATED"/>
    <property type="match status" value="1"/>
</dbReference>
<evidence type="ECO:0000313" key="4">
    <source>
        <dbReference type="Proteomes" id="UP000823921"/>
    </source>
</evidence>
<dbReference type="AlphaFoldDB" id="A0A9D2MN31"/>
<sequence length="71" mass="8092">MELILPSLAERLKPLRKGKGKTQKEMAELLQVTERHYQKIEYGHINISATMLLALADYFGVTTDYLLGREG</sequence>
<dbReference type="CDD" id="cd00093">
    <property type="entry name" value="HTH_XRE"/>
    <property type="match status" value="1"/>
</dbReference>
<evidence type="ECO:0000256" key="1">
    <source>
        <dbReference type="ARBA" id="ARBA00023125"/>
    </source>
</evidence>
<dbReference type="Pfam" id="PF01381">
    <property type="entry name" value="HTH_3"/>
    <property type="match status" value="1"/>
</dbReference>
<dbReference type="GO" id="GO:0003677">
    <property type="term" value="F:DNA binding"/>
    <property type="evidence" value="ECO:0007669"/>
    <property type="project" value="UniProtKB-KW"/>
</dbReference>
<dbReference type="SUPFAM" id="SSF47413">
    <property type="entry name" value="lambda repressor-like DNA-binding domains"/>
    <property type="match status" value="1"/>
</dbReference>
<dbReference type="PANTHER" id="PTHR46558:SF11">
    <property type="entry name" value="HTH-TYPE TRANSCRIPTIONAL REGULATOR XRE"/>
    <property type="match status" value="1"/>
</dbReference>
<dbReference type="EMBL" id="DWXO01000090">
    <property type="protein sequence ID" value="HJB81232.1"/>
    <property type="molecule type" value="Genomic_DNA"/>
</dbReference>
<protein>
    <submittedName>
        <fullName evidence="3">Helix-turn-helix domain-containing protein</fullName>
    </submittedName>
</protein>
<dbReference type="Proteomes" id="UP000823921">
    <property type="component" value="Unassembled WGS sequence"/>
</dbReference>
<dbReference type="SMART" id="SM00530">
    <property type="entry name" value="HTH_XRE"/>
    <property type="match status" value="1"/>
</dbReference>
<dbReference type="InterPro" id="IPR010982">
    <property type="entry name" value="Lambda_DNA-bd_dom_sf"/>
</dbReference>
<gene>
    <name evidence="3" type="ORF">H9712_09605</name>
</gene>
<dbReference type="InterPro" id="IPR001387">
    <property type="entry name" value="Cro/C1-type_HTH"/>
</dbReference>
<dbReference type="PROSITE" id="PS50943">
    <property type="entry name" value="HTH_CROC1"/>
    <property type="match status" value="1"/>
</dbReference>
<feature type="domain" description="HTH cro/C1-type" evidence="2">
    <location>
        <begin position="12"/>
        <end position="66"/>
    </location>
</feature>
<evidence type="ECO:0000259" key="2">
    <source>
        <dbReference type="PROSITE" id="PS50943"/>
    </source>
</evidence>
<reference evidence="3" key="1">
    <citation type="journal article" date="2021" name="PeerJ">
        <title>Extensive microbial diversity within the chicken gut microbiome revealed by metagenomics and culture.</title>
        <authorList>
            <person name="Gilroy R."/>
            <person name="Ravi A."/>
            <person name="Getino M."/>
            <person name="Pursley I."/>
            <person name="Horton D.L."/>
            <person name="Alikhan N.F."/>
            <person name="Baker D."/>
            <person name="Gharbi K."/>
            <person name="Hall N."/>
            <person name="Watson M."/>
            <person name="Adriaenssens E.M."/>
            <person name="Foster-Nyarko E."/>
            <person name="Jarju S."/>
            <person name="Secka A."/>
            <person name="Antonio M."/>
            <person name="Oren A."/>
            <person name="Chaudhuri R.R."/>
            <person name="La Ragione R."/>
            <person name="Hildebrand F."/>
            <person name="Pallen M.J."/>
        </authorList>
    </citation>
    <scope>NUCLEOTIDE SEQUENCE</scope>
    <source>
        <strain evidence="3">CHK192-8294</strain>
    </source>
</reference>
<dbReference type="Gene3D" id="1.10.260.40">
    <property type="entry name" value="lambda repressor-like DNA-binding domains"/>
    <property type="match status" value="1"/>
</dbReference>
<comment type="caution">
    <text evidence="3">The sequence shown here is derived from an EMBL/GenBank/DDBJ whole genome shotgun (WGS) entry which is preliminary data.</text>
</comment>
<evidence type="ECO:0000313" key="3">
    <source>
        <dbReference type="EMBL" id="HJB81232.1"/>
    </source>
</evidence>
<keyword evidence="1" id="KW-0238">DNA-binding</keyword>
<accession>A0A9D2MN31</accession>
<organism evidence="3 4">
    <name type="scientific">Candidatus Flavonifractor intestinigallinarum</name>
    <dbReference type="NCBI Taxonomy" id="2838586"/>
    <lineage>
        <taxon>Bacteria</taxon>
        <taxon>Bacillati</taxon>
        <taxon>Bacillota</taxon>
        <taxon>Clostridia</taxon>
        <taxon>Eubacteriales</taxon>
        <taxon>Oscillospiraceae</taxon>
        <taxon>Flavonifractor</taxon>
    </lineage>
</organism>